<dbReference type="RefSeq" id="WP_044838316.1">
    <property type="nucleotide sequence ID" value="NZ_CP059733.1"/>
</dbReference>
<dbReference type="Proteomes" id="UP000032352">
    <property type="component" value="Chromosome"/>
</dbReference>
<gene>
    <name evidence="1" type="ORF">SG34_025670</name>
</gene>
<dbReference type="AlphaFoldDB" id="A0AAF0C9A5"/>
<organism evidence="1 2">
    <name type="scientific">Thalassomonas viridans</name>
    <dbReference type="NCBI Taxonomy" id="137584"/>
    <lineage>
        <taxon>Bacteria</taxon>
        <taxon>Pseudomonadati</taxon>
        <taxon>Pseudomonadota</taxon>
        <taxon>Gammaproteobacteria</taxon>
        <taxon>Alteromonadales</taxon>
        <taxon>Colwelliaceae</taxon>
        <taxon>Thalassomonas</taxon>
    </lineage>
</organism>
<dbReference type="KEGG" id="tvd:SG34_025670"/>
<reference evidence="1 2" key="2">
    <citation type="journal article" date="2022" name="Mar. Drugs">
        <title>Bioassay-Guided Fractionation Leads to the Detection of Cholic Acid Generated by the Rare Thalassomonas sp.</title>
        <authorList>
            <person name="Pheiffer F."/>
            <person name="Schneider Y.K."/>
            <person name="Hansen E.H."/>
            <person name="Andersen J.H."/>
            <person name="Isaksson J."/>
            <person name="Busche T."/>
            <person name="R C."/>
            <person name="Kalinowski J."/>
            <person name="Zyl L.V."/>
            <person name="Trindade M."/>
        </authorList>
    </citation>
    <scope>NUCLEOTIDE SEQUENCE [LARGE SCALE GENOMIC DNA]</scope>
    <source>
        <strain evidence="1 2">XOM25</strain>
    </source>
</reference>
<evidence type="ECO:0000313" key="1">
    <source>
        <dbReference type="EMBL" id="WDE04679.1"/>
    </source>
</evidence>
<sequence>MSVEASNYLAGAGGGVKVIAQGITTIGTNTTINVTIPATQFDQNKAYATCSVANGLHAHWPDKPYNSPDMVLPYTAAVRLTSNTNLEVNSGKSYGNHNHGNATVYWTVLGE</sequence>
<keyword evidence="2" id="KW-1185">Reference proteome</keyword>
<protein>
    <submittedName>
        <fullName evidence="1">Uncharacterized protein</fullName>
    </submittedName>
</protein>
<evidence type="ECO:0000313" key="2">
    <source>
        <dbReference type="Proteomes" id="UP000032352"/>
    </source>
</evidence>
<dbReference type="EMBL" id="CP059733">
    <property type="protein sequence ID" value="WDE04679.1"/>
    <property type="molecule type" value="Genomic_DNA"/>
</dbReference>
<name>A0AAF0C9A5_9GAMM</name>
<proteinExistence type="predicted"/>
<reference evidence="1 2" key="1">
    <citation type="journal article" date="2015" name="Genome Announc.">
        <title>Draft Genome Sequences of Marine Isolates of Thalassomonas viridans and Thalassomonas actiniarum.</title>
        <authorList>
            <person name="Olonade I."/>
            <person name="van Zyl L.J."/>
            <person name="Trindade M."/>
        </authorList>
    </citation>
    <scope>NUCLEOTIDE SEQUENCE [LARGE SCALE GENOMIC DNA]</scope>
    <source>
        <strain evidence="1 2">XOM25</strain>
    </source>
</reference>
<accession>A0AAF0C9A5</accession>